<sequence length="91" mass="9680">MKCPLALRLLVIHIAGRCGAALLESQCSIRPTAPTSMGMIPRAFDGQLQGLGQSLHTCMSGSHEIFQPEIVNCSERIDRAVPTASLSQSSS</sequence>
<protein>
    <recommendedName>
        <fullName evidence="4">Secreted protein</fullName>
    </recommendedName>
</protein>
<dbReference type="EMBL" id="JAULSU010000002">
    <property type="protein sequence ID" value="KAK0627518.1"/>
    <property type="molecule type" value="Genomic_DNA"/>
</dbReference>
<name>A0AA40C7X9_9PEZI</name>
<proteinExistence type="predicted"/>
<dbReference type="Proteomes" id="UP001175000">
    <property type="component" value="Unassembled WGS sequence"/>
</dbReference>
<keyword evidence="1" id="KW-0732">Signal</keyword>
<dbReference type="AlphaFoldDB" id="A0AA40C7X9"/>
<gene>
    <name evidence="2" type="ORF">B0T14DRAFT_512788</name>
</gene>
<accession>A0AA40C7X9</accession>
<feature type="signal peptide" evidence="1">
    <location>
        <begin position="1"/>
        <end position="20"/>
    </location>
</feature>
<feature type="chain" id="PRO_5041382925" description="Secreted protein" evidence="1">
    <location>
        <begin position="21"/>
        <end position="91"/>
    </location>
</feature>
<keyword evidence="3" id="KW-1185">Reference proteome</keyword>
<evidence type="ECO:0008006" key="4">
    <source>
        <dbReference type="Google" id="ProtNLM"/>
    </source>
</evidence>
<organism evidence="2 3">
    <name type="scientific">Immersiella caudata</name>
    <dbReference type="NCBI Taxonomy" id="314043"/>
    <lineage>
        <taxon>Eukaryota</taxon>
        <taxon>Fungi</taxon>
        <taxon>Dikarya</taxon>
        <taxon>Ascomycota</taxon>
        <taxon>Pezizomycotina</taxon>
        <taxon>Sordariomycetes</taxon>
        <taxon>Sordariomycetidae</taxon>
        <taxon>Sordariales</taxon>
        <taxon>Lasiosphaeriaceae</taxon>
        <taxon>Immersiella</taxon>
    </lineage>
</organism>
<comment type="caution">
    <text evidence="2">The sequence shown here is derived from an EMBL/GenBank/DDBJ whole genome shotgun (WGS) entry which is preliminary data.</text>
</comment>
<evidence type="ECO:0000313" key="2">
    <source>
        <dbReference type="EMBL" id="KAK0627518.1"/>
    </source>
</evidence>
<evidence type="ECO:0000256" key="1">
    <source>
        <dbReference type="SAM" id="SignalP"/>
    </source>
</evidence>
<evidence type="ECO:0000313" key="3">
    <source>
        <dbReference type="Proteomes" id="UP001175000"/>
    </source>
</evidence>
<reference evidence="2" key="1">
    <citation type="submission" date="2023-06" db="EMBL/GenBank/DDBJ databases">
        <title>Genome-scale phylogeny and comparative genomics of the fungal order Sordariales.</title>
        <authorList>
            <consortium name="Lawrence Berkeley National Laboratory"/>
            <person name="Hensen N."/>
            <person name="Bonometti L."/>
            <person name="Westerberg I."/>
            <person name="Brannstrom I.O."/>
            <person name="Guillou S."/>
            <person name="Cros-Aarteil S."/>
            <person name="Calhoun S."/>
            <person name="Haridas S."/>
            <person name="Kuo A."/>
            <person name="Mondo S."/>
            <person name="Pangilinan J."/>
            <person name="Riley R."/>
            <person name="Labutti K."/>
            <person name="Andreopoulos B."/>
            <person name="Lipzen A."/>
            <person name="Chen C."/>
            <person name="Yanf M."/>
            <person name="Daum C."/>
            <person name="Ng V."/>
            <person name="Clum A."/>
            <person name="Steindorff A."/>
            <person name="Ohm R."/>
            <person name="Martin F."/>
            <person name="Silar P."/>
            <person name="Natvig D."/>
            <person name="Lalanne C."/>
            <person name="Gautier V."/>
            <person name="Ament-Velasquez S.L."/>
            <person name="Kruys A."/>
            <person name="Hutchinson M.I."/>
            <person name="Powell A.J."/>
            <person name="Barry K."/>
            <person name="Miller A.N."/>
            <person name="Grigoriev I.V."/>
            <person name="Debuchy R."/>
            <person name="Gladieux P."/>
            <person name="Thoren M.H."/>
            <person name="Johannesson H."/>
        </authorList>
    </citation>
    <scope>NUCLEOTIDE SEQUENCE</scope>
    <source>
        <strain evidence="2">CBS 606.72</strain>
    </source>
</reference>